<keyword evidence="3" id="KW-1185">Reference proteome</keyword>
<feature type="compositionally biased region" description="Low complexity" evidence="1">
    <location>
        <begin position="18"/>
        <end position="41"/>
    </location>
</feature>
<feature type="compositionally biased region" description="Acidic residues" evidence="1">
    <location>
        <begin position="51"/>
        <end position="60"/>
    </location>
</feature>
<organism evidence="2 3">
    <name type="scientific">Hyphodiscus hymeniophilus</name>
    <dbReference type="NCBI Taxonomy" id="353542"/>
    <lineage>
        <taxon>Eukaryota</taxon>
        <taxon>Fungi</taxon>
        <taxon>Dikarya</taxon>
        <taxon>Ascomycota</taxon>
        <taxon>Pezizomycotina</taxon>
        <taxon>Leotiomycetes</taxon>
        <taxon>Helotiales</taxon>
        <taxon>Hyphodiscaceae</taxon>
        <taxon>Hyphodiscus</taxon>
    </lineage>
</organism>
<feature type="region of interest" description="Disordered" evidence="1">
    <location>
        <begin position="1"/>
        <end position="105"/>
    </location>
</feature>
<protein>
    <submittedName>
        <fullName evidence="2">Uncharacterized protein</fullName>
    </submittedName>
</protein>
<evidence type="ECO:0000313" key="2">
    <source>
        <dbReference type="EMBL" id="KAG0645528.1"/>
    </source>
</evidence>
<dbReference type="OrthoDB" id="5281682at2759"/>
<sequence length="637" mass="71562">MLTEVLPRDDDQSPLRLTTTASTPASAGPSTPISSRSITRSLRLEQPKTQDDEDEQEEDIVPPARPSSTPFPQQDEPEDRIQFPRHTNSDPTNPVSPSIGSSLYGLQDDLTDEIDGVEVVQSSRSSPESTNPPSIMSSLGAFQNELDISGGRHQVTQSESSSLCNLPIEIHECILDHLFGVRLSASSRTSPADMSKSLRNWNTKLRHCRRREVSDLALVSKKWKELIQDRLYRHIKIKGTKESIDQAVNWFIGKAHLTPYVKHVEIWFPVFQQKTVTDRTLRGPSITPNRPTAPLHLSENEPSQLAVFHSPHNNCTLEEVFRFIQLTFGEACVLTLEGGERKKPPMVKQFANDRNGQKLPILDRITTLVCKGQWNLLRTNDDFQVIANALPNLSEWHGSYAKPKSKSYICMARIFPYLPENLTHLNIVLESDYRREAICPSFYRKVNLNMHFCSEMARAMPALEHFAYTGRLCSRFFDSAAAHSNKRNTRLKTIDLTVKNVCRKQYQWNDGSGVTDSNFVLAFESLVLSACRSLNVLATLEFLRIKFIDLDSQFPSLNPYFEIKDNVCTGIWSEKIVGSLAQSRPNVFIETAEQPADVTLAKNGQLTPSVTVGHSRPPSIKVSTYLALGSQTGITIT</sequence>
<accession>A0A9P6VDS0</accession>
<proteinExistence type="predicted"/>
<evidence type="ECO:0000313" key="3">
    <source>
        <dbReference type="Proteomes" id="UP000785200"/>
    </source>
</evidence>
<dbReference type="AlphaFoldDB" id="A0A9P6VDS0"/>
<gene>
    <name evidence="2" type="ORF">D0Z07_8489</name>
</gene>
<name>A0A9P6VDS0_9HELO</name>
<dbReference type="EMBL" id="VNKQ01000018">
    <property type="protein sequence ID" value="KAG0645528.1"/>
    <property type="molecule type" value="Genomic_DNA"/>
</dbReference>
<comment type="caution">
    <text evidence="2">The sequence shown here is derived from an EMBL/GenBank/DDBJ whole genome shotgun (WGS) entry which is preliminary data.</text>
</comment>
<dbReference type="Proteomes" id="UP000785200">
    <property type="component" value="Unassembled WGS sequence"/>
</dbReference>
<evidence type="ECO:0000256" key="1">
    <source>
        <dbReference type="SAM" id="MobiDB-lite"/>
    </source>
</evidence>
<feature type="compositionally biased region" description="Basic and acidic residues" evidence="1">
    <location>
        <begin position="1"/>
        <end position="13"/>
    </location>
</feature>
<feature type="compositionally biased region" description="Polar residues" evidence="1">
    <location>
        <begin position="85"/>
        <end position="101"/>
    </location>
</feature>
<reference evidence="2" key="1">
    <citation type="submission" date="2019-07" db="EMBL/GenBank/DDBJ databases">
        <title>Hyphodiscus hymeniophilus genome sequencing and assembly.</title>
        <authorList>
            <person name="Kramer G."/>
            <person name="Nodwell J."/>
        </authorList>
    </citation>
    <scope>NUCLEOTIDE SEQUENCE</scope>
    <source>
        <strain evidence="2">ATCC 34498</strain>
    </source>
</reference>